<dbReference type="EMBL" id="LXQA010061474">
    <property type="protein sequence ID" value="MCI06321.1"/>
    <property type="molecule type" value="Genomic_DNA"/>
</dbReference>
<feature type="non-terminal residue" evidence="1">
    <location>
        <position position="1"/>
    </location>
</feature>
<accession>A0A392P2P3</accession>
<dbReference type="AlphaFoldDB" id="A0A392P2P3"/>
<proteinExistence type="predicted"/>
<evidence type="ECO:0000313" key="1">
    <source>
        <dbReference type="EMBL" id="MCI06321.1"/>
    </source>
</evidence>
<sequence length="44" mass="4845">ELDEVEEVFKFEYDEGGDGAGFELTNENVSTVRMVVAGCEVFAL</sequence>
<evidence type="ECO:0000313" key="2">
    <source>
        <dbReference type="Proteomes" id="UP000265520"/>
    </source>
</evidence>
<dbReference type="Proteomes" id="UP000265520">
    <property type="component" value="Unassembled WGS sequence"/>
</dbReference>
<comment type="caution">
    <text evidence="1">The sequence shown here is derived from an EMBL/GenBank/DDBJ whole genome shotgun (WGS) entry which is preliminary data.</text>
</comment>
<name>A0A392P2P3_9FABA</name>
<keyword evidence="2" id="KW-1185">Reference proteome</keyword>
<protein>
    <submittedName>
        <fullName evidence="1">Uncharacterized protein</fullName>
    </submittedName>
</protein>
<reference evidence="1 2" key="1">
    <citation type="journal article" date="2018" name="Front. Plant Sci.">
        <title>Red Clover (Trifolium pratense) and Zigzag Clover (T. medium) - A Picture of Genomic Similarities and Differences.</title>
        <authorList>
            <person name="Dluhosova J."/>
            <person name="Istvanek J."/>
            <person name="Nedelnik J."/>
            <person name="Repkova J."/>
        </authorList>
    </citation>
    <scope>NUCLEOTIDE SEQUENCE [LARGE SCALE GENOMIC DNA]</scope>
    <source>
        <strain evidence="2">cv. 10/8</strain>
        <tissue evidence="1">Leaf</tissue>
    </source>
</reference>
<organism evidence="1 2">
    <name type="scientific">Trifolium medium</name>
    <dbReference type="NCBI Taxonomy" id="97028"/>
    <lineage>
        <taxon>Eukaryota</taxon>
        <taxon>Viridiplantae</taxon>
        <taxon>Streptophyta</taxon>
        <taxon>Embryophyta</taxon>
        <taxon>Tracheophyta</taxon>
        <taxon>Spermatophyta</taxon>
        <taxon>Magnoliopsida</taxon>
        <taxon>eudicotyledons</taxon>
        <taxon>Gunneridae</taxon>
        <taxon>Pentapetalae</taxon>
        <taxon>rosids</taxon>
        <taxon>fabids</taxon>
        <taxon>Fabales</taxon>
        <taxon>Fabaceae</taxon>
        <taxon>Papilionoideae</taxon>
        <taxon>50 kb inversion clade</taxon>
        <taxon>NPAAA clade</taxon>
        <taxon>Hologalegina</taxon>
        <taxon>IRL clade</taxon>
        <taxon>Trifolieae</taxon>
        <taxon>Trifolium</taxon>
    </lineage>
</organism>